<name>Q2W4N4_PARM1</name>
<dbReference type="AlphaFoldDB" id="Q2W4N4"/>
<evidence type="ECO:0000313" key="3">
    <source>
        <dbReference type="EMBL" id="BAE51191.1"/>
    </source>
</evidence>
<dbReference type="Pfam" id="PF04972">
    <property type="entry name" value="BON"/>
    <property type="match status" value="1"/>
</dbReference>
<feature type="domain" description="BON" evidence="2">
    <location>
        <begin position="155"/>
        <end position="212"/>
    </location>
</feature>
<protein>
    <recommendedName>
        <fullName evidence="2">BON domain-containing protein</fullName>
    </recommendedName>
</protein>
<evidence type="ECO:0000313" key="4">
    <source>
        <dbReference type="Proteomes" id="UP000007058"/>
    </source>
</evidence>
<feature type="chain" id="PRO_5004218254" description="BON domain-containing protein" evidence="1">
    <location>
        <begin position="38"/>
        <end position="212"/>
    </location>
</feature>
<accession>Q2W4N4</accession>
<dbReference type="Proteomes" id="UP000007058">
    <property type="component" value="Chromosome"/>
</dbReference>
<dbReference type="STRING" id="342108.amb2387"/>
<evidence type="ECO:0000259" key="2">
    <source>
        <dbReference type="Pfam" id="PF04972"/>
    </source>
</evidence>
<dbReference type="KEGG" id="mag:amb2387"/>
<feature type="signal peptide" evidence="1">
    <location>
        <begin position="1"/>
        <end position="37"/>
    </location>
</feature>
<organism evidence="3 4">
    <name type="scientific">Paramagnetospirillum magneticum (strain ATCC 700264 / AMB-1)</name>
    <name type="common">Magnetospirillum magneticum</name>
    <dbReference type="NCBI Taxonomy" id="342108"/>
    <lineage>
        <taxon>Bacteria</taxon>
        <taxon>Pseudomonadati</taxon>
        <taxon>Pseudomonadota</taxon>
        <taxon>Alphaproteobacteria</taxon>
        <taxon>Rhodospirillales</taxon>
        <taxon>Magnetospirillaceae</taxon>
        <taxon>Paramagnetospirillum</taxon>
    </lineage>
</organism>
<sequence length="212" mass="23632">MGLGLYGLTVTPMSRKCTMRRLVVILAAIVAAQPAQAQLMDVLTAPKTLIDRAIEARSASDIAKDNLIVAKVNGYMGKHTTIKASTEIYEQRLLITGLFDDKSTYDQFQQDVRSIEGVKKLYWHVTYLPKDDPKRKTLPSWADTVEMGIKAQGRLIGTKGVADVNFRTTVDSYGNLYVIGRARSQEEAKKAVSRLREGEGIRKVVNYIDVRP</sequence>
<proteinExistence type="predicted"/>
<dbReference type="InterPro" id="IPR007055">
    <property type="entry name" value="BON_dom"/>
</dbReference>
<keyword evidence="4" id="KW-1185">Reference proteome</keyword>
<evidence type="ECO:0000256" key="1">
    <source>
        <dbReference type="SAM" id="SignalP"/>
    </source>
</evidence>
<dbReference type="HOGENOM" id="CLU_1359037_0_0_5"/>
<keyword evidence="1" id="KW-0732">Signal</keyword>
<gene>
    <name evidence="3" type="ordered locus">amb2387</name>
</gene>
<dbReference type="EMBL" id="AP007255">
    <property type="protein sequence ID" value="BAE51191.1"/>
    <property type="molecule type" value="Genomic_DNA"/>
</dbReference>
<reference evidence="3 4" key="1">
    <citation type="journal article" date="2005" name="DNA Res.">
        <title>Complete genome sequence of the facultative anaerobic magnetotactic bacterium Magnetospirillum sp. strain AMB-1.</title>
        <authorList>
            <person name="Matsunaga T."/>
            <person name="Okamura Y."/>
            <person name="Fukuda Y."/>
            <person name="Wahyudi A.T."/>
            <person name="Murase Y."/>
            <person name="Takeyama H."/>
        </authorList>
    </citation>
    <scope>NUCLEOTIDE SEQUENCE [LARGE SCALE GENOMIC DNA]</scope>
    <source>
        <strain evidence="4">ATCC 700264 / AMB-1</strain>
    </source>
</reference>